<dbReference type="EMBL" id="JBHUDL010000006">
    <property type="protein sequence ID" value="MFD1633011.1"/>
    <property type="molecule type" value="Genomic_DNA"/>
</dbReference>
<protein>
    <submittedName>
        <fullName evidence="1">Uncharacterized protein</fullName>
    </submittedName>
</protein>
<comment type="caution">
    <text evidence="1">The sequence shown here is derived from an EMBL/GenBank/DDBJ whole genome shotgun (WGS) entry which is preliminary data.</text>
</comment>
<organism evidence="1 2">
    <name type="scientific">Haloplanus ruber</name>
    <dbReference type="NCBI Taxonomy" id="869892"/>
    <lineage>
        <taxon>Archaea</taxon>
        <taxon>Methanobacteriati</taxon>
        <taxon>Methanobacteriota</taxon>
        <taxon>Stenosarchaea group</taxon>
        <taxon>Halobacteria</taxon>
        <taxon>Halobacteriales</taxon>
        <taxon>Haloferacaceae</taxon>
        <taxon>Haloplanus</taxon>
    </lineage>
</organism>
<dbReference type="RefSeq" id="WP_256406805.1">
    <property type="nucleotide sequence ID" value="NZ_CP187151.1"/>
</dbReference>
<evidence type="ECO:0000313" key="2">
    <source>
        <dbReference type="Proteomes" id="UP001597075"/>
    </source>
</evidence>
<keyword evidence="2" id="KW-1185">Reference proteome</keyword>
<dbReference type="AlphaFoldDB" id="A0ABD6CVU0"/>
<accession>A0ABD6CVU0</accession>
<dbReference type="Proteomes" id="UP001597075">
    <property type="component" value="Unassembled WGS sequence"/>
</dbReference>
<sequence length="193" mass="21636">MSDHDSAGEGSETLTPAAVDDLAAAYEQAEPFDLVEREHVDTLPPALAAGDFGRRDAEWVVQWYYRRRAIPDADRRAAEEQFLDNDYEVLVDAITAAAAATDRERKLEQLRSLTGVDVAVGSAFLAFLHPETYVAIGEREWMGLYHAGELLDSPPPSFAAADYWRYLDTVTAVADRVDRDLWTVYRALWRLDA</sequence>
<gene>
    <name evidence="1" type="ORF">ACFSBJ_04580</name>
</gene>
<evidence type="ECO:0000313" key="1">
    <source>
        <dbReference type="EMBL" id="MFD1633011.1"/>
    </source>
</evidence>
<proteinExistence type="predicted"/>
<name>A0ABD6CVU0_9EURY</name>
<reference evidence="1 2" key="1">
    <citation type="journal article" date="2019" name="Int. J. Syst. Evol. Microbiol.">
        <title>The Global Catalogue of Microorganisms (GCM) 10K type strain sequencing project: providing services to taxonomists for standard genome sequencing and annotation.</title>
        <authorList>
            <consortium name="The Broad Institute Genomics Platform"/>
            <consortium name="The Broad Institute Genome Sequencing Center for Infectious Disease"/>
            <person name="Wu L."/>
            <person name="Ma J."/>
        </authorList>
    </citation>
    <scope>NUCLEOTIDE SEQUENCE [LARGE SCALE GENOMIC DNA]</scope>
    <source>
        <strain evidence="1 2">CGMCC 1.10594</strain>
    </source>
</reference>